<evidence type="ECO:0000313" key="2">
    <source>
        <dbReference type="Proteomes" id="UP001236014"/>
    </source>
</evidence>
<sequence length="75" mass="8031">MTAATLNEVLHIRDHGAPGDMQAYERQYGVLAEGDVRGWGKSDQVVKVSGADFERVWVPARRALDQAGPSAHAGG</sequence>
<dbReference type="EMBL" id="CP127294">
    <property type="protein sequence ID" value="WIX75882.1"/>
    <property type="molecule type" value="Genomic_DNA"/>
</dbReference>
<organism evidence="1 2">
    <name type="scientific">Amycolatopsis carbonis</name>
    <dbReference type="NCBI Taxonomy" id="715471"/>
    <lineage>
        <taxon>Bacteria</taxon>
        <taxon>Bacillati</taxon>
        <taxon>Actinomycetota</taxon>
        <taxon>Actinomycetes</taxon>
        <taxon>Pseudonocardiales</taxon>
        <taxon>Pseudonocardiaceae</taxon>
        <taxon>Amycolatopsis</taxon>
    </lineage>
</organism>
<accession>A0A9Y2MUP0</accession>
<name>A0A9Y2MUP0_9PSEU</name>
<dbReference type="KEGG" id="acab:QRX50_30940"/>
<dbReference type="AlphaFoldDB" id="A0A9Y2MUP0"/>
<proteinExistence type="predicted"/>
<keyword evidence="2" id="KW-1185">Reference proteome</keyword>
<evidence type="ECO:0000313" key="1">
    <source>
        <dbReference type="EMBL" id="WIX75882.1"/>
    </source>
</evidence>
<gene>
    <name evidence="1" type="ORF">QRX50_30940</name>
</gene>
<dbReference type="Proteomes" id="UP001236014">
    <property type="component" value="Chromosome"/>
</dbReference>
<protein>
    <submittedName>
        <fullName evidence="1">Uncharacterized protein</fullName>
    </submittedName>
</protein>
<reference evidence="1 2" key="1">
    <citation type="submission" date="2023-06" db="EMBL/GenBank/DDBJ databases">
        <authorList>
            <person name="Oyuntsetseg B."/>
            <person name="Kim S.B."/>
        </authorList>
    </citation>
    <scope>NUCLEOTIDE SEQUENCE [LARGE SCALE GENOMIC DNA]</scope>
    <source>
        <strain evidence="1 2">2-15</strain>
    </source>
</reference>
<dbReference type="RefSeq" id="WP_285966644.1">
    <property type="nucleotide sequence ID" value="NZ_CP127294.1"/>
</dbReference>